<dbReference type="Gene3D" id="3.90.70.10">
    <property type="entry name" value="Cysteine proteinases"/>
    <property type="match status" value="1"/>
</dbReference>
<organism evidence="3 4">
    <name type="scientific">Alternaria atra</name>
    <dbReference type="NCBI Taxonomy" id="119953"/>
    <lineage>
        <taxon>Eukaryota</taxon>
        <taxon>Fungi</taxon>
        <taxon>Dikarya</taxon>
        <taxon>Ascomycota</taxon>
        <taxon>Pezizomycotina</taxon>
        <taxon>Dothideomycetes</taxon>
        <taxon>Pleosporomycetidae</taxon>
        <taxon>Pleosporales</taxon>
        <taxon>Pleosporineae</taxon>
        <taxon>Pleosporaceae</taxon>
        <taxon>Alternaria</taxon>
        <taxon>Alternaria sect. Ulocladioides</taxon>
    </lineage>
</organism>
<dbReference type="GO" id="GO:0016579">
    <property type="term" value="P:protein deubiquitination"/>
    <property type="evidence" value="ECO:0007669"/>
    <property type="project" value="InterPro"/>
</dbReference>
<dbReference type="PANTHER" id="PTHR24006:SF925">
    <property type="entry name" value="UBIQUITINYL HYDROLASE 1"/>
    <property type="match status" value="1"/>
</dbReference>
<dbReference type="InterPro" id="IPR001394">
    <property type="entry name" value="Peptidase_C19_UCH"/>
</dbReference>
<evidence type="ECO:0000313" key="4">
    <source>
        <dbReference type="Proteomes" id="UP000676310"/>
    </source>
</evidence>
<proteinExistence type="predicted"/>
<feature type="compositionally biased region" description="Acidic residues" evidence="1">
    <location>
        <begin position="2455"/>
        <end position="2465"/>
    </location>
</feature>
<dbReference type="GO" id="GO:0005829">
    <property type="term" value="C:cytosol"/>
    <property type="evidence" value="ECO:0007669"/>
    <property type="project" value="TreeGrafter"/>
</dbReference>
<dbReference type="Proteomes" id="UP000676310">
    <property type="component" value="Unassembled WGS sequence"/>
</dbReference>
<sequence length="2465" mass="280331">MTAPDKGIVQFVTADEPAITASASPPRRDPIEDADASYTRKRPRLHSGSNSLCAMPSDPQTPTNTTASPSEKQVEMTIRSHPPSSPVRVGDDDHGNASDFPEGPSPTPGQSPILITSSEDERGSPPIMVIDDDYEAIGFSVQMDAEDYFRRFPYSQHGTYSTVIRDLTQHIQGIDNDIDLDFFPGLSRWLTDIPEPSADLYGFYTSKAMFWDDLALLVNKVLSRRAAFGHQLDDRRTGDMFYGFLSAYIRICSFLLLADVLLLSRPRPNEIYNLPLLSQKHMRNWHTILRPEKAPVFSMVSKEYSTDIRKMVSLLQKDFLAANGAQNLLQLANEAFHHVPSSTQTQIAAVAAPVLSSLGVSMFQDSKLAGDDDRSEFCRGTLLFLEKYMDDLFDLSRTTDATVARDLIQHFYTLLFELCLWDKKIESCLVDRFLDFRSIDSPTTLSSIENSPAGNQDAYRNDPQYFPALVANAWKFKILRRYLTKGKMDLRVMSIAVMDISLVEIWKQYNEVDATGKHPVMRYLADFLLDGKVVDYLVSVDSHPQLIARSGNIVGFLIVTQRWTDSQADAIWNTVATNPDPRVVTATMSMLRPITHLMKPADHLYFCTKLYEMPISSYTMEIFRFLQELGLKIVEKASPEDYAARGDTARPWNVCIRLIRDTMSQKAADKDMLDLYCEAAEHLKTFAHSVSVEERHSIYRDCADYIGSNSAKATGSARVIFSLASPIPSGDGLFFQKNQDVTRRILNETTSFIDTEKDLESSTHQQLALRCRLELLALLICRAGPAIPVEMYEQLWEHTIGLRALSNTARDWAWVQLLQTLKVAPDNDYCRQLVSSHMIDMDPRMYTNGMFEFVANYNFPMTRQLVVTDQGEKTVLQIPGADVLWSMVLSSPEDTIEDRAARLLASRYIEINEAEGVMLAGVEAAHIVLVEKCMQEMRSACHVIRSQSSDGGEPTNMDVTMFNTTVHENEGRCRRIILFQKLLLEKIRQKPEFNRSRRADSKVDETDIPYGDSIAIRFQCGNNDRQVVMMSADHTVEDLYRRLCHASGYTKVNLFAKGQRLNVTERSNEKLSSIDFGGQLLVQRAPDAEVTRPLSGQSTGCSVFESTVVKYFDELFSLMDSNDNISQMVFDYLSFFPARHAFADSVMAGTARSEDLFPPGKLYQARYAAMALQARLREQIRNSNLDEKFLGNAIRQLNEALLNPRLVSDTISSFQELQLAAVLVAALLEFLRERPSPDASATYFSDGARLGNRLMMILSMALETNEDVTVVRDCYSTILEASLHSRVIWEAFVEHPQIARLHQTLLLNDARQSLREHIAQKIASVCGGDLPSTCPLTKGEIATQFWAVISAILPDSVHRSTQSHQLFDIAEHVFRAKDEYERDEASLRLCLMRWSDLLLNHKHQEFVGRDEIDYVVLGLTKLILCCILSLKSFKRPLNAGDVMEKIFKKYIFTKSSSTAEASLATVPILESHTRHEMYDLMLALVDDSSTYNTLIKLAGDVENEENEPALATISVDRSMEIRSGTGYVGLYNPRAICYANSLLTQLFMNLNFRKFILGLELQEGSGSQRLLLETQRLFTNMQHSFRRSADPRSFAACVKNSELMPIDISVQMDADEFYNSLFDQWERQLIKDEHKQQFRSFYGGQTLNQIKSKECEHISERMEPFFAVQCDVQGKSTLQESLQAFIRGDVMEGDNKYKCESCGGKYVDAVKRTCFKEVPDNLIFHLKRFEFDLADFSRRKVYDHFEFPPSIDISAYHVDHLSDPSKPREVDTFDLVGVLVHTGTCEHGHYYSYIRERPCPTGNAAPTWVEFDDSNVGPFDPADIAYRAFGGLTDDTYNRIPKQYSAYMLFYQRRTAVDNDQRNWVPSPDGKTLKVPMPPALENEVDLNNELFIREYCRFDPNHTKFVRQLHAMSRTINHGSCSEGHVQESHSLKIVLAHLGNVVWRHMTSDIFSETLLQLRRSVLPCSTCCNIILKALAADEWTLLNLLLRCTHAKVRSQIRSFFIDCLKVSREKDPVLYGLECTENDMDLHPSVLTGGILSSVTTRLRVITTETHMAIRGWDDFYLTLTQMLELGHVEIAVLLDGGFLEFSLKLLCMHSYKRFQDDDPDLWRIMSKKSGIYNRLIGFLSNLLLYTDTRLPTLSLDGDRLATLDRETMMFPLTYRERSMLYWWDPDLKAIAVLDKALEIFDDSKVDYFHPGDMVKSMLGWQDPLAQFNLFKTLIEGIVSLDPPFCDAYMRAALSYCEGCPVVDNVNKIITTIAKAVASTNRMEEGRAPGGLVALDFFGGLLQTKNEAVFQQKHRYIFFLWVIGKSRIWAPPLLLHTLEDVRQGAQMLVCELYKTCEEWPVDLVQFRWRTLREMISDMMKRIVCEKDSGMLKPHLSPLIDTCRFLVQQLYDLNQNEDPELDPYRDEVNDTTCIQQWAAEIEPRLETWPQDDSLSAADLYDNSGSESDGEETYDNDV</sequence>
<name>A0A8J2III9_9PLEO</name>
<feature type="region of interest" description="Disordered" evidence="1">
    <location>
        <begin position="2432"/>
        <end position="2465"/>
    </location>
</feature>
<protein>
    <recommendedName>
        <fullName evidence="2">USP domain-containing protein</fullName>
    </recommendedName>
</protein>
<dbReference type="EMBL" id="CAJRGZ010000023">
    <property type="protein sequence ID" value="CAG5178662.1"/>
    <property type="molecule type" value="Genomic_DNA"/>
</dbReference>
<dbReference type="PANTHER" id="PTHR24006">
    <property type="entry name" value="UBIQUITIN CARBOXYL-TERMINAL HYDROLASE"/>
    <property type="match status" value="1"/>
</dbReference>
<dbReference type="PROSITE" id="PS00973">
    <property type="entry name" value="USP_2"/>
    <property type="match status" value="1"/>
</dbReference>
<dbReference type="Pfam" id="PF00443">
    <property type="entry name" value="UCH"/>
    <property type="match status" value="1"/>
</dbReference>
<dbReference type="InterPro" id="IPR050164">
    <property type="entry name" value="Peptidase_C19"/>
</dbReference>
<dbReference type="InterPro" id="IPR038765">
    <property type="entry name" value="Papain-like_cys_pep_sf"/>
</dbReference>
<accession>A0A8J2III9</accession>
<evidence type="ECO:0000256" key="1">
    <source>
        <dbReference type="SAM" id="MobiDB-lite"/>
    </source>
</evidence>
<evidence type="ECO:0000259" key="2">
    <source>
        <dbReference type="PROSITE" id="PS50235"/>
    </source>
</evidence>
<reference evidence="3" key="1">
    <citation type="submission" date="2021-05" db="EMBL/GenBank/DDBJ databases">
        <authorList>
            <person name="Stam R."/>
        </authorList>
    </citation>
    <scope>NUCLEOTIDE SEQUENCE</scope>
    <source>
        <strain evidence="3">CS162</strain>
    </source>
</reference>
<dbReference type="SUPFAM" id="SSF54001">
    <property type="entry name" value="Cysteine proteinases"/>
    <property type="match status" value="1"/>
</dbReference>
<comment type="caution">
    <text evidence="3">The sequence shown here is derived from an EMBL/GenBank/DDBJ whole genome shotgun (WGS) entry which is preliminary data.</text>
</comment>
<keyword evidence="4" id="KW-1185">Reference proteome</keyword>
<dbReference type="InterPro" id="IPR018200">
    <property type="entry name" value="USP_CS"/>
</dbReference>
<dbReference type="OrthoDB" id="420187at2759"/>
<gene>
    <name evidence="3" type="ORF">ALTATR162_LOCUS8813</name>
</gene>
<dbReference type="Pfam" id="PF12030">
    <property type="entry name" value="DUF3517"/>
    <property type="match status" value="1"/>
</dbReference>
<feature type="region of interest" description="Disordered" evidence="1">
    <location>
        <begin position="1"/>
        <end position="124"/>
    </location>
</feature>
<feature type="domain" description="USP" evidence="2">
    <location>
        <begin position="1528"/>
        <end position="1854"/>
    </location>
</feature>
<evidence type="ECO:0000313" key="3">
    <source>
        <dbReference type="EMBL" id="CAG5178662.1"/>
    </source>
</evidence>
<dbReference type="PROSITE" id="PS50235">
    <property type="entry name" value="USP_3"/>
    <property type="match status" value="1"/>
</dbReference>
<dbReference type="InterPro" id="IPR028889">
    <property type="entry name" value="USP"/>
</dbReference>
<dbReference type="RefSeq" id="XP_043172381.1">
    <property type="nucleotide sequence ID" value="XM_043316446.1"/>
</dbReference>
<feature type="compositionally biased region" description="Polar residues" evidence="1">
    <location>
        <begin position="47"/>
        <end position="71"/>
    </location>
</feature>
<dbReference type="GO" id="GO:0005634">
    <property type="term" value="C:nucleus"/>
    <property type="evidence" value="ECO:0007669"/>
    <property type="project" value="TreeGrafter"/>
</dbReference>
<dbReference type="InterPro" id="IPR021905">
    <property type="entry name" value="DUF3517"/>
</dbReference>
<dbReference type="GeneID" id="67020965"/>
<dbReference type="GO" id="GO:0004843">
    <property type="term" value="F:cysteine-type deubiquitinase activity"/>
    <property type="evidence" value="ECO:0007669"/>
    <property type="project" value="InterPro"/>
</dbReference>